<feature type="transmembrane region" description="Helical" evidence="1">
    <location>
        <begin position="20"/>
        <end position="48"/>
    </location>
</feature>
<proteinExistence type="predicted"/>
<evidence type="ECO:0000256" key="1">
    <source>
        <dbReference type="SAM" id="Phobius"/>
    </source>
</evidence>
<evidence type="ECO:0000313" key="3">
    <source>
        <dbReference type="RefSeq" id="XP_022343093.1"/>
    </source>
</evidence>
<accession>A0A8B8ETN7</accession>
<dbReference type="Proteomes" id="UP000694844">
    <property type="component" value="Chromosome 5"/>
</dbReference>
<keyword evidence="1" id="KW-0472">Membrane</keyword>
<dbReference type="KEGG" id="cvn:111136498"/>
<evidence type="ECO:0000313" key="2">
    <source>
        <dbReference type="Proteomes" id="UP000694844"/>
    </source>
</evidence>
<dbReference type="RefSeq" id="XP_022343093.1">
    <property type="nucleotide sequence ID" value="XM_022487385.1"/>
</dbReference>
<keyword evidence="1" id="KW-0812">Transmembrane</keyword>
<gene>
    <name evidence="3" type="primary">LOC111136498</name>
</gene>
<reference evidence="3" key="1">
    <citation type="submission" date="2025-08" db="UniProtKB">
        <authorList>
            <consortium name="RefSeq"/>
        </authorList>
    </citation>
    <scope>IDENTIFICATION</scope>
    <source>
        <tissue evidence="3">Whole sample</tissue>
    </source>
</reference>
<keyword evidence="2" id="KW-1185">Reference proteome</keyword>
<protein>
    <submittedName>
        <fullName evidence="3">Uncharacterized protein LOC111136498</fullName>
    </submittedName>
</protein>
<name>A0A8B8ETN7_CRAVI</name>
<sequence>MGDNANNTQENISLNNAMEALGGVLLIALYGTLATLAVLVGVSLIVLYRKKNNGRMFSGAVDRETNLDISVPESQPSVIYAAVDSSNRRPAGGVGQNDVMYGNLLRCEDQKGVRNPERQQMDPSIQ</sequence>
<dbReference type="GeneID" id="111136498"/>
<keyword evidence="1" id="KW-1133">Transmembrane helix</keyword>
<dbReference type="AlphaFoldDB" id="A0A8B8ETN7"/>
<organism evidence="2 3">
    <name type="scientific">Crassostrea virginica</name>
    <name type="common">Eastern oyster</name>
    <dbReference type="NCBI Taxonomy" id="6565"/>
    <lineage>
        <taxon>Eukaryota</taxon>
        <taxon>Metazoa</taxon>
        <taxon>Spiralia</taxon>
        <taxon>Lophotrochozoa</taxon>
        <taxon>Mollusca</taxon>
        <taxon>Bivalvia</taxon>
        <taxon>Autobranchia</taxon>
        <taxon>Pteriomorphia</taxon>
        <taxon>Ostreida</taxon>
        <taxon>Ostreoidea</taxon>
        <taxon>Ostreidae</taxon>
        <taxon>Crassostrea</taxon>
    </lineage>
</organism>